<gene>
    <name evidence="2" type="ORF">PY01840</name>
</gene>
<keyword evidence="1" id="KW-1133">Transmembrane helix</keyword>
<dbReference type="PaxDb" id="73239-Q7RNH7"/>
<keyword evidence="1" id="KW-0472">Membrane</keyword>
<dbReference type="InParanoid" id="Q7RNH7"/>
<accession>Q7RNH7</accession>
<protein>
    <submittedName>
        <fullName evidence="2">Uncharacterized protein</fullName>
    </submittedName>
</protein>
<keyword evidence="3" id="KW-1185">Reference proteome</keyword>
<dbReference type="AlphaFoldDB" id="Q7RNH7"/>
<feature type="non-terminal residue" evidence="2">
    <location>
        <position position="30"/>
    </location>
</feature>
<evidence type="ECO:0000313" key="3">
    <source>
        <dbReference type="Proteomes" id="UP000008553"/>
    </source>
</evidence>
<dbReference type="Proteomes" id="UP000008553">
    <property type="component" value="Unassembled WGS sequence"/>
</dbReference>
<keyword evidence="1" id="KW-0812">Transmembrane</keyword>
<comment type="caution">
    <text evidence="2">The sequence shown here is derived from an EMBL/GenBank/DDBJ whole genome shotgun (WGS) entry which is preliminary data.</text>
</comment>
<sequence>MKYIIYIYILVFSYSGYDFFDWGFSYFFDL</sequence>
<evidence type="ECO:0000256" key="1">
    <source>
        <dbReference type="SAM" id="Phobius"/>
    </source>
</evidence>
<reference evidence="2 3" key="1">
    <citation type="journal article" date="2002" name="Nature">
        <title>Genome sequence and comparative analysis of the model rodent malaria parasite Plasmodium yoelii yoelii.</title>
        <authorList>
            <person name="Carlton J.M."/>
            <person name="Angiuoli S.V."/>
            <person name="Suh B.B."/>
            <person name="Kooij T.W."/>
            <person name="Pertea M."/>
            <person name="Silva J.C."/>
            <person name="Ermolaeva M.D."/>
            <person name="Allen J.E."/>
            <person name="Selengut J.D."/>
            <person name="Koo H.L."/>
            <person name="Peterson J.D."/>
            <person name="Pop M."/>
            <person name="Kosack D.S."/>
            <person name="Shumway M.F."/>
            <person name="Bidwell S.L."/>
            <person name="Shallom S.J."/>
            <person name="van Aken S.E."/>
            <person name="Riedmuller S.B."/>
            <person name="Feldblyum T.V."/>
            <person name="Cho J.K."/>
            <person name="Quackenbush J."/>
            <person name="Sedegah M."/>
            <person name="Shoaibi A."/>
            <person name="Cummings L.M."/>
            <person name="Florens L."/>
            <person name="Yates J.R."/>
            <person name="Raine J.D."/>
            <person name="Sinden R.E."/>
            <person name="Harris M.A."/>
            <person name="Cunningham D.A."/>
            <person name="Preiser P.R."/>
            <person name="Bergman L.W."/>
            <person name="Vaidya A.B."/>
            <person name="van Lin L.H."/>
            <person name="Janse C.J."/>
            <person name="Waters A.P."/>
            <person name="Smith H.O."/>
            <person name="White O.R."/>
            <person name="Salzberg S.L."/>
            <person name="Venter J.C."/>
            <person name="Fraser C.M."/>
            <person name="Hoffman S.L."/>
            <person name="Gardner M.J."/>
            <person name="Carucci D.J."/>
        </authorList>
    </citation>
    <scope>NUCLEOTIDE SEQUENCE [LARGE SCALE GENOMIC DNA]</scope>
    <source>
        <strain evidence="2 3">17XNL</strain>
    </source>
</reference>
<evidence type="ECO:0000313" key="2">
    <source>
        <dbReference type="EMBL" id="EAA21232.1"/>
    </source>
</evidence>
<name>Q7RNH7_PLAYO</name>
<dbReference type="EMBL" id="AABL01000499">
    <property type="protein sequence ID" value="EAA21232.1"/>
    <property type="molecule type" value="Genomic_DNA"/>
</dbReference>
<organism evidence="2 3">
    <name type="scientific">Plasmodium yoelii yoelii</name>
    <dbReference type="NCBI Taxonomy" id="73239"/>
    <lineage>
        <taxon>Eukaryota</taxon>
        <taxon>Sar</taxon>
        <taxon>Alveolata</taxon>
        <taxon>Apicomplexa</taxon>
        <taxon>Aconoidasida</taxon>
        <taxon>Haemosporida</taxon>
        <taxon>Plasmodiidae</taxon>
        <taxon>Plasmodium</taxon>
        <taxon>Plasmodium (Vinckeia)</taxon>
    </lineage>
</organism>
<feature type="transmembrane region" description="Helical" evidence="1">
    <location>
        <begin position="7"/>
        <end position="28"/>
    </location>
</feature>
<proteinExistence type="predicted"/>